<feature type="region of interest" description="Disordered" evidence="1">
    <location>
        <begin position="74"/>
        <end position="96"/>
    </location>
</feature>
<gene>
    <name evidence="2" type="ORF">BMJ33_09325</name>
</gene>
<sequence>MEHRLLPMTCSLPSGKEAPGFGNVPAGADALGCRWRRTDVSVRERAAQEQIPPRTRRFVFKQISFRGRNFEARDRVDEGASAVNGAGRSQRTLSGT</sequence>
<name>A0ABX4TNC5_9HYPH</name>
<dbReference type="EMBL" id="NBUC01000060">
    <property type="protein sequence ID" value="PLU05075.1"/>
    <property type="molecule type" value="Genomic_DNA"/>
</dbReference>
<comment type="caution">
    <text evidence="2">The sequence shown here is derived from an EMBL/GenBank/DDBJ whole genome shotgun (WGS) entry which is preliminary data.</text>
</comment>
<proteinExistence type="predicted"/>
<evidence type="ECO:0000256" key="1">
    <source>
        <dbReference type="SAM" id="MobiDB-lite"/>
    </source>
</evidence>
<reference evidence="2 3" key="1">
    <citation type="journal article" date="2018" name="FEMS Microbiol. Ecol.">
        <title>Co-invading symbiotic mutualists of Medicago polymorpha retain high ancestral diversity and contain diverse accessory genomes.</title>
        <authorList>
            <person name="Porter S.S."/>
            <person name="Faber-Hammond J.J."/>
            <person name="Friesen M.L."/>
        </authorList>
    </citation>
    <scope>NUCLEOTIDE SEQUENCE [LARGE SCALE GENOMIC DNA]</scope>
    <source>
        <strain evidence="2 3">Str16</strain>
    </source>
</reference>
<protein>
    <submittedName>
        <fullName evidence="2">Uncharacterized protein</fullName>
    </submittedName>
</protein>
<keyword evidence="3" id="KW-1185">Reference proteome</keyword>
<accession>A0ABX4TNC5</accession>
<dbReference type="Proteomes" id="UP001190825">
    <property type="component" value="Unassembled WGS sequence"/>
</dbReference>
<feature type="compositionally biased region" description="Polar residues" evidence="1">
    <location>
        <begin position="87"/>
        <end position="96"/>
    </location>
</feature>
<evidence type="ECO:0000313" key="2">
    <source>
        <dbReference type="EMBL" id="PLU05075.1"/>
    </source>
</evidence>
<organism evidence="2 3">
    <name type="scientific">Sinorhizobium medicae</name>
    <dbReference type="NCBI Taxonomy" id="110321"/>
    <lineage>
        <taxon>Bacteria</taxon>
        <taxon>Pseudomonadati</taxon>
        <taxon>Pseudomonadota</taxon>
        <taxon>Alphaproteobacteria</taxon>
        <taxon>Hyphomicrobiales</taxon>
        <taxon>Rhizobiaceae</taxon>
        <taxon>Sinorhizobium/Ensifer group</taxon>
        <taxon>Sinorhizobium</taxon>
    </lineage>
</organism>
<evidence type="ECO:0000313" key="3">
    <source>
        <dbReference type="Proteomes" id="UP001190825"/>
    </source>
</evidence>